<evidence type="ECO:0008006" key="3">
    <source>
        <dbReference type="Google" id="ProtNLM"/>
    </source>
</evidence>
<protein>
    <recommendedName>
        <fullName evidence="3">MarR family transcriptional regulator</fullName>
    </recommendedName>
</protein>
<dbReference type="EMBL" id="JBHSXH010000015">
    <property type="protein sequence ID" value="MFC6827165.1"/>
    <property type="molecule type" value="Genomic_DNA"/>
</dbReference>
<gene>
    <name evidence="1" type="ORF">ACFQEV_19490</name>
</gene>
<keyword evidence="2" id="KW-1185">Reference proteome</keyword>
<dbReference type="RefSeq" id="WP_379699678.1">
    <property type="nucleotide sequence ID" value="NZ_JBHSXH010000015.1"/>
</dbReference>
<reference evidence="1 2" key="1">
    <citation type="journal article" date="2019" name="Int. J. Syst. Evol. Microbiol.">
        <title>The Global Catalogue of Microorganisms (GCM) 10K type strain sequencing project: providing services to taxonomists for standard genome sequencing and annotation.</title>
        <authorList>
            <consortium name="The Broad Institute Genomics Platform"/>
            <consortium name="The Broad Institute Genome Sequencing Center for Infectious Disease"/>
            <person name="Wu L."/>
            <person name="Ma J."/>
        </authorList>
    </citation>
    <scope>NUCLEOTIDE SEQUENCE [LARGE SCALE GENOMIC DNA]</scope>
    <source>
        <strain evidence="1 2">YIM 94188</strain>
    </source>
</reference>
<name>A0ABD5U2Q1_9EURY</name>
<proteinExistence type="predicted"/>
<sequence>MPIDGETFESGDERPSIENEILRFLHGNPEEAYNVREIAERVVDLGRSESNVGDADIEEFVGCALDLATVNSILDKLVDNGRLERRIVDAGRGRRSYYRAP</sequence>
<organism evidence="1 2">
    <name type="scientific">Halopelagius fulvigenes</name>
    <dbReference type="NCBI Taxonomy" id="1198324"/>
    <lineage>
        <taxon>Archaea</taxon>
        <taxon>Methanobacteriati</taxon>
        <taxon>Methanobacteriota</taxon>
        <taxon>Stenosarchaea group</taxon>
        <taxon>Halobacteria</taxon>
        <taxon>Halobacteriales</taxon>
        <taxon>Haloferacaceae</taxon>
    </lineage>
</organism>
<dbReference type="AlphaFoldDB" id="A0ABD5U2Q1"/>
<evidence type="ECO:0000313" key="2">
    <source>
        <dbReference type="Proteomes" id="UP001596408"/>
    </source>
</evidence>
<accession>A0ABD5U2Q1</accession>
<evidence type="ECO:0000313" key="1">
    <source>
        <dbReference type="EMBL" id="MFC6827165.1"/>
    </source>
</evidence>
<comment type="caution">
    <text evidence="1">The sequence shown here is derived from an EMBL/GenBank/DDBJ whole genome shotgun (WGS) entry which is preliminary data.</text>
</comment>
<dbReference type="Proteomes" id="UP001596408">
    <property type="component" value="Unassembled WGS sequence"/>
</dbReference>